<sequence length="27" mass="2946">MATHLSTILVLMWALHQQIAKIAAIGN</sequence>
<gene>
    <name evidence="1" type="ORF">G2W53_018598</name>
</gene>
<keyword evidence="2" id="KW-1185">Reference proteome</keyword>
<reference evidence="1" key="1">
    <citation type="submission" date="2020-09" db="EMBL/GenBank/DDBJ databases">
        <title>Genome-Enabled Discovery of Anthraquinone Biosynthesis in Senna tora.</title>
        <authorList>
            <person name="Kang S.-H."/>
            <person name="Pandey R.P."/>
            <person name="Lee C.-M."/>
            <person name="Sim J.-S."/>
            <person name="Jeong J.-T."/>
            <person name="Choi B.-S."/>
            <person name="Jung M."/>
            <person name="Ginzburg D."/>
            <person name="Zhao K."/>
            <person name="Won S.Y."/>
            <person name="Oh T.-J."/>
            <person name="Yu Y."/>
            <person name="Kim N.-H."/>
            <person name="Lee O.R."/>
            <person name="Lee T.-H."/>
            <person name="Bashyal P."/>
            <person name="Kim T.-S."/>
            <person name="Lee W.-H."/>
            <person name="Kawkins C."/>
            <person name="Kim C.-K."/>
            <person name="Kim J.S."/>
            <person name="Ahn B.O."/>
            <person name="Rhee S.Y."/>
            <person name="Sohng J.K."/>
        </authorList>
    </citation>
    <scope>NUCLEOTIDE SEQUENCE</scope>
    <source>
        <tissue evidence="1">Leaf</tissue>
    </source>
</reference>
<evidence type="ECO:0000313" key="2">
    <source>
        <dbReference type="Proteomes" id="UP000634136"/>
    </source>
</evidence>
<name>A0A834WRN1_9FABA</name>
<organism evidence="1 2">
    <name type="scientific">Senna tora</name>
    <dbReference type="NCBI Taxonomy" id="362788"/>
    <lineage>
        <taxon>Eukaryota</taxon>
        <taxon>Viridiplantae</taxon>
        <taxon>Streptophyta</taxon>
        <taxon>Embryophyta</taxon>
        <taxon>Tracheophyta</taxon>
        <taxon>Spermatophyta</taxon>
        <taxon>Magnoliopsida</taxon>
        <taxon>eudicotyledons</taxon>
        <taxon>Gunneridae</taxon>
        <taxon>Pentapetalae</taxon>
        <taxon>rosids</taxon>
        <taxon>fabids</taxon>
        <taxon>Fabales</taxon>
        <taxon>Fabaceae</taxon>
        <taxon>Caesalpinioideae</taxon>
        <taxon>Cassia clade</taxon>
        <taxon>Senna</taxon>
    </lineage>
</organism>
<comment type="caution">
    <text evidence="1">The sequence shown here is derived from an EMBL/GenBank/DDBJ whole genome shotgun (WGS) entry which is preliminary data.</text>
</comment>
<dbReference type="AlphaFoldDB" id="A0A834WRN1"/>
<dbReference type="Proteomes" id="UP000634136">
    <property type="component" value="Unassembled WGS sequence"/>
</dbReference>
<accession>A0A834WRN1</accession>
<proteinExistence type="predicted"/>
<protein>
    <submittedName>
        <fullName evidence="1">Protein trichome birefringence-like 10</fullName>
    </submittedName>
</protein>
<dbReference type="EMBL" id="JAAIUW010000006">
    <property type="protein sequence ID" value="KAF7827434.1"/>
    <property type="molecule type" value="Genomic_DNA"/>
</dbReference>
<evidence type="ECO:0000313" key="1">
    <source>
        <dbReference type="EMBL" id="KAF7827434.1"/>
    </source>
</evidence>